<dbReference type="OrthoDB" id="9803665at2"/>
<sequence>MLNADDQALLKGLYQWMRNANARSIGRAYARGFDVDSLAPFLALPAADYEQSLGFECSDSGPKRFEQEIKDFFVNLFRGNHRECQGNLTGGEIEGNVLGLHFARKSFPNGIVYFSRESRRSIRDAIYLLGLRHVEVKVSDSGEMDYEDLCLQVRARRRHPAIVVANIGSDLKEGRDDIAVIRRIMADCGMEDIYIHCDASLCGPYAPFVEPRSAFDFSDGADSITVCGHYFLGSPVPCGIFLRHQSDERRATRGYHETSLCDWAPVFLQNHIYATLTLWHTIREHGVEGIRTRFVECNRTANEAKMLLNAYGIDARCNPGAITVFLPAPAENVRRKWQMPPGDVSHFVVTPGTGKAQIEELIRDITRQQS</sequence>
<evidence type="ECO:0000313" key="7">
    <source>
        <dbReference type="EMBL" id="KAB0644172.1"/>
    </source>
</evidence>
<evidence type="ECO:0000256" key="6">
    <source>
        <dbReference type="RuleBase" id="RU000382"/>
    </source>
</evidence>
<dbReference type="EC" id="4.1.1.22" evidence="7"/>
<dbReference type="InterPro" id="IPR015421">
    <property type="entry name" value="PyrdxlP-dep_Trfase_major"/>
</dbReference>
<evidence type="ECO:0000256" key="3">
    <source>
        <dbReference type="ARBA" id="ARBA00022793"/>
    </source>
</evidence>
<dbReference type="Proteomes" id="UP000494222">
    <property type="component" value="Unassembled WGS sequence"/>
</dbReference>
<comment type="cofactor">
    <cofactor evidence="1 6">
        <name>pyridoxal 5'-phosphate</name>
        <dbReference type="ChEBI" id="CHEBI:597326"/>
    </cofactor>
</comment>
<evidence type="ECO:0000256" key="2">
    <source>
        <dbReference type="ARBA" id="ARBA00009533"/>
    </source>
</evidence>
<dbReference type="InterPro" id="IPR002129">
    <property type="entry name" value="PyrdxlP-dep_de-COase"/>
</dbReference>
<keyword evidence="3" id="KW-0210">Decarboxylase</keyword>
<keyword evidence="4 6" id="KW-0663">Pyridoxal phosphate</keyword>
<dbReference type="InterPro" id="IPR051151">
    <property type="entry name" value="Group_II_Decarboxylase"/>
</dbReference>
<dbReference type="Pfam" id="PF00282">
    <property type="entry name" value="Pyridoxal_deC"/>
    <property type="match status" value="1"/>
</dbReference>
<dbReference type="GO" id="GO:0019752">
    <property type="term" value="P:carboxylic acid metabolic process"/>
    <property type="evidence" value="ECO:0007669"/>
    <property type="project" value="InterPro"/>
</dbReference>
<evidence type="ECO:0000313" key="8">
    <source>
        <dbReference type="EMBL" id="VWB44421.1"/>
    </source>
</evidence>
<dbReference type="PANTHER" id="PTHR46101">
    <property type="match status" value="1"/>
</dbReference>
<dbReference type="GeneID" id="99789258"/>
<dbReference type="Gene3D" id="3.40.640.10">
    <property type="entry name" value="Type I PLP-dependent aspartate aminotransferase-like (Major domain)"/>
    <property type="match status" value="1"/>
</dbReference>
<dbReference type="GO" id="GO:0004398">
    <property type="term" value="F:histidine decarboxylase activity"/>
    <property type="evidence" value="ECO:0007669"/>
    <property type="project" value="UniProtKB-EC"/>
</dbReference>
<gene>
    <name evidence="8" type="primary">hdc_2</name>
    <name evidence="8" type="ORF">BLA24064_01990</name>
    <name evidence="7" type="ORF">F7R21_04030</name>
</gene>
<dbReference type="EMBL" id="VZOJ01000005">
    <property type="protein sequence ID" value="KAB0644172.1"/>
    <property type="molecule type" value="Genomic_DNA"/>
</dbReference>
<reference evidence="8 10" key="2">
    <citation type="submission" date="2019-09" db="EMBL/GenBank/DDBJ databases">
        <authorList>
            <person name="Depoorter E."/>
        </authorList>
    </citation>
    <scope>NUCLEOTIDE SEQUENCE [LARGE SCALE GENOMIC DNA]</scope>
    <source>
        <strain evidence="8">LMG 24064</strain>
    </source>
</reference>
<evidence type="ECO:0000313" key="10">
    <source>
        <dbReference type="Proteomes" id="UP000494222"/>
    </source>
</evidence>
<reference evidence="7 9" key="1">
    <citation type="submission" date="2019-09" db="EMBL/GenBank/DDBJ databases">
        <title>Draft genome sequences of 48 bacterial type strains from the CCUG.</title>
        <authorList>
            <person name="Tunovic T."/>
            <person name="Pineiro-Iglesias B."/>
            <person name="Unosson C."/>
            <person name="Inganas E."/>
            <person name="Ohlen M."/>
            <person name="Cardew S."/>
            <person name="Jensie-Markopoulos S."/>
            <person name="Salva-Serra F."/>
            <person name="Jaen-Luchoro D."/>
            <person name="Karlsson R."/>
            <person name="Svensson-Stadler L."/>
            <person name="Chun J."/>
            <person name="Moore E."/>
        </authorList>
    </citation>
    <scope>NUCLEOTIDE SEQUENCE [LARGE SCALE GENOMIC DNA]</scope>
    <source>
        <strain evidence="7 9">CCUG 54555</strain>
    </source>
</reference>
<protein>
    <submittedName>
        <fullName evidence="7">Histidine decarboxylase</fullName>
        <ecNumber evidence="7">4.1.1.22</ecNumber>
    </submittedName>
</protein>
<dbReference type="PANTHER" id="PTHR46101:SF2">
    <property type="entry name" value="SERINE DECARBOXYLASE"/>
    <property type="match status" value="1"/>
</dbReference>
<dbReference type="AlphaFoldDB" id="A0A6H9TVD7"/>
<dbReference type="InterPro" id="IPR015424">
    <property type="entry name" value="PyrdxlP-dep_Trfase"/>
</dbReference>
<evidence type="ECO:0000256" key="4">
    <source>
        <dbReference type="ARBA" id="ARBA00022898"/>
    </source>
</evidence>
<dbReference type="EMBL" id="CABVPL010000010">
    <property type="protein sequence ID" value="VWB44421.1"/>
    <property type="molecule type" value="Genomic_DNA"/>
</dbReference>
<organism evidence="7 9">
    <name type="scientific">Burkholderia latens</name>
    <dbReference type="NCBI Taxonomy" id="488446"/>
    <lineage>
        <taxon>Bacteria</taxon>
        <taxon>Pseudomonadati</taxon>
        <taxon>Pseudomonadota</taxon>
        <taxon>Betaproteobacteria</taxon>
        <taxon>Burkholderiales</taxon>
        <taxon>Burkholderiaceae</taxon>
        <taxon>Burkholderia</taxon>
        <taxon>Burkholderia cepacia complex</taxon>
    </lineage>
</organism>
<evidence type="ECO:0000256" key="1">
    <source>
        <dbReference type="ARBA" id="ARBA00001933"/>
    </source>
</evidence>
<keyword evidence="9" id="KW-1185">Reference proteome</keyword>
<dbReference type="SUPFAM" id="SSF53383">
    <property type="entry name" value="PLP-dependent transferases"/>
    <property type="match status" value="1"/>
</dbReference>
<keyword evidence="5 6" id="KW-0456">Lyase</keyword>
<evidence type="ECO:0000256" key="5">
    <source>
        <dbReference type="ARBA" id="ARBA00023239"/>
    </source>
</evidence>
<evidence type="ECO:0000313" key="9">
    <source>
        <dbReference type="Proteomes" id="UP000430232"/>
    </source>
</evidence>
<dbReference type="GO" id="GO:0030170">
    <property type="term" value="F:pyridoxal phosphate binding"/>
    <property type="evidence" value="ECO:0007669"/>
    <property type="project" value="InterPro"/>
</dbReference>
<proteinExistence type="inferred from homology"/>
<comment type="similarity">
    <text evidence="2 6">Belongs to the group II decarboxylase family.</text>
</comment>
<name>A0A6H9TVD7_9BURK</name>
<accession>A0A6H9TVD7</accession>
<dbReference type="Proteomes" id="UP000430232">
    <property type="component" value="Unassembled WGS sequence"/>
</dbReference>
<dbReference type="RefSeq" id="WP_151062968.1">
    <property type="nucleotide sequence ID" value="NZ_CABVPL010000010.1"/>
</dbReference>